<gene>
    <name evidence="1" type="ORF">EVAR_61249_1</name>
</gene>
<reference evidence="1 2" key="1">
    <citation type="journal article" date="2019" name="Commun. Biol.">
        <title>The bagworm genome reveals a unique fibroin gene that provides high tensile strength.</title>
        <authorList>
            <person name="Kono N."/>
            <person name="Nakamura H."/>
            <person name="Ohtoshi R."/>
            <person name="Tomita M."/>
            <person name="Numata K."/>
            <person name="Arakawa K."/>
        </authorList>
    </citation>
    <scope>NUCLEOTIDE SEQUENCE [LARGE SCALE GENOMIC DNA]</scope>
</reference>
<dbReference type="AlphaFoldDB" id="A0A4C1Z6P7"/>
<evidence type="ECO:0000313" key="1">
    <source>
        <dbReference type="EMBL" id="GBP82813.1"/>
    </source>
</evidence>
<protein>
    <submittedName>
        <fullName evidence="1">Uncharacterized protein</fullName>
    </submittedName>
</protein>
<name>A0A4C1Z6P7_EUMVA</name>
<dbReference type="EMBL" id="BGZK01001588">
    <property type="protein sequence ID" value="GBP82813.1"/>
    <property type="molecule type" value="Genomic_DNA"/>
</dbReference>
<proteinExistence type="predicted"/>
<accession>A0A4C1Z6P7</accession>
<organism evidence="1 2">
    <name type="scientific">Eumeta variegata</name>
    <name type="common">Bagworm moth</name>
    <name type="synonym">Eumeta japonica</name>
    <dbReference type="NCBI Taxonomy" id="151549"/>
    <lineage>
        <taxon>Eukaryota</taxon>
        <taxon>Metazoa</taxon>
        <taxon>Ecdysozoa</taxon>
        <taxon>Arthropoda</taxon>
        <taxon>Hexapoda</taxon>
        <taxon>Insecta</taxon>
        <taxon>Pterygota</taxon>
        <taxon>Neoptera</taxon>
        <taxon>Endopterygota</taxon>
        <taxon>Lepidoptera</taxon>
        <taxon>Glossata</taxon>
        <taxon>Ditrysia</taxon>
        <taxon>Tineoidea</taxon>
        <taxon>Psychidae</taxon>
        <taxon>Oiketicinae</taxon>
        <taxon>Eumeta</taxon>
    </lineage>
</organism>
<sequence>MEVGCSGRKMKEGSIKWRCDRCVVRVECLGKIDIETVRSSAEAPLASSTPLCPELTFSILLRRFQNFRRLEQSVRCRDRTGVVGAGGRWSHDYCFTKQLPQAESKLE</sequence>
<comment type="caution">
    <text evidence="1">The sequence shown here is derived from an EMBL/GenBank/DDBJ whole genome shotgun (WGS) entry which is preliminary data.</text>
</comment>
<evidence type="ECO:0000313" key="2">
    <source>
        <dbReference type="Proteomes" id="UP000299102"/>
    </source>
</evidence>
<dbReference type="Proteomes" id="UP000299102">
    <property type="component" value="Unassembled WGS sequence"/>
</dbReference>
<keyword evidence="2" id="KW-1185">Reference proteome</keyword>